<accession>A0A2X2JDU3</accession>
<gene>
    <name evidence="2" type="ORF">NCTC11343_03949</name>
</gene>
<feature type="transmembrane region" description="Helical" evidence="1">
    <location>
        <begin position="40"/>
        <end position="60"/>
    </location>
</feature>
<evidence type="ECO:0000313" key="2">
    <source>
        <dbReference type="EMBL" id="SPZ91904.1"/>
    </source>
</evidence>
<dbReference type="Proteomes" id="UP000251241">
    <property type="component" value="Unassembled WGS sequence"/>
</dbReference>
<dbReference type="RefSeq" id="WP_112375584.1">
    <property type="nucleotide sequence ID" value="NZ_CP069793.1"/>
</dbReference>
<feature type="transmembrane region" description="Helical" evidence="1">
    <location>
        <begin position="127"/>
        <end position="145"/>
    </location>
</feature>
<sequence length="198" mass="23646">MQDFNDLQHLWKQDSKQHILRPKRLSKVKDFRQELIRKEITGAVLLLVTGLIILALVYFLDFRHKTLALYTAMFIVSCLCFIQASLMMTTVGKIKKINEVALPTEHLQQWQQFDSFRKKRIHWNMPIYHLILCIAISIYLREILVGASFNYYLLTYLPTYSWMLFSYFYLGKRQLAKIDRSINEVIFELQELERQFGN</sequence>
<keyword evidence="1" id="KW-1133">Transmembrane helix</keyword>
<feature type="transmembrane region" description="Helical" evidence="1">
    <location>
        <begin position="66"/>
        <end position="86"/>
    </location>
</feature>
<proteinExistence type="predicted"/>
<evidence type="ECO:0000256" key="1">
    <source>
        <dbReference type="SAM" id="Phobius"/>
    </source>
</evidence>
<name>A0A2X2JDU3_SPHMU</name>
<dbReference type="GeneID" id="97182268"/>
<evidence type="ECO:0000313" key="3">
    <source>
        <dbReference type="Proteomes" id="UP000251241"/>
    </source>
</evidence>
<organism evidence="2 3">
    <name type="scientific">Sphingobacterium multivorum</name>
    <dbReference type="NCBI Taxonomy" id="28454"/>
    <lineage>
        <taxon>Bacteria</taxon>
        <taxon>Pseudomonadati</taxon>
        <taxon>Bacteroidota</taxon>
        <taxon>Sphingobacteriia</taxon>
        <taxon>Sphingobacteriales</taxon>
        <taxon>Sphingobacteriaceae</taxon>
        <taxon>Sphingobacterium</taxon>
    </lineage>
</organism>
<keyword evidence="1" id="KW-0812">Transmembrane</keyword>
<protein>
    <submittedName>
        <fullName evidence="2">Uncharacterized protein</fullName>
    </submittedName>
</protein>
<feature type="transmembrane region" description="Helical" evidence="1">
    <location>
        <begin position="151"/>
        <end position="170"/>
    </location>
</feature>
<dbReference type="EMBL" id="UAUU01000011">
    <property type="protein sequence ID" value="SPZ91904.1"/>
    <property type="molecule type" value="Genomic_DNA"/>
</dbReference>
<keyword evidence="1" id="KW-0472">Membrane</keyword>
<dbReference type="AlphaFoldDB" id="A0A2X2JDU3"/>
<reference evidence="2 3" key="1">
    <citation type="submission" date="2018-06" db="EMBL/GenBank/DDBJ databases">
        <authorList>
            <consortium name="Pathogen Informatics"/>
            <person name="Doyle S."/>
        </authorList>
    </citation>
    <scope>NUCLEOTIDE SEQUENCE [LARGE SCALE GENOMIC DNA]</scope>
    <source>
        <strain evidence="2 3">NCTC11343</strain>
    </source>
</reference>